<evidence type="ECO:0000256" key="1">
    <source>
        <dbReference type="ARBA" id="ARBA00004123"/>
    </source>
</evidence>
<organism evidence="15 16">
    <name type="scientific">Digitaria exilis</name>
    <dbReference type="NCBI Taxonomy" id="1010633"/>
    <lineage>
        <taxon>Eukaryota</taxon>
        <taxon>Viridiplantae</taxon>
        <taxon>Streptophyta</taxon>
        <taxon>Embryophyta</taxon>
        <taxon>Tracheophyta</taxon>
        <taxon>Spermatophyta</taxon>
        <taxon>Magnoliopsida</taxon>
        <taxon>Liliopsida</taxon>
        <taxon>Poales</taxon>
        <taxon>Poaceae</taxon>
        <taxon>PACMAD clade</taxon>
        <taxon>Panicoideae</taxon>
        <taxon>Panicodae</taxon>
        <taxon>Paniceae</taxon>
        <taxon>Anthephorinae</taxon>
        <taxon>Digitaria</taxon>
    </lineage>
</organism>
<comment type="caution">
    <text evidence="15">The sequence shown here is derived from an EMBL/GenBank/DDBJ whole genome shotgun (WGS) entry which is preliminary data.</text>
</comment>
<evidence type="ECO:0000256" key="10">
    <source>
        <dbReference type="PROSITE-ProRule" id="PRU01016"/>
    </source>
</evidence>
<dbReference type="GO" id="GO:0032259">
    <property type="term" value="P:methylation"/>
    <property type="evidence" value="ECO:0007669"/>
    <property type="project" value="UniProtKB-KW"/>
</dbReference>
<feature type="compositionally biased region" description="Acidic residues" evidence="13">
    <location>
        <begin position="703"/>
        <end position="722"/>
    </location>
</feature>
<dbReference type="PROSITE" id="PS51038">
    <property type="entry name" value="BAH"/>
    <property type="match status" value="2"/>
</dbReference>
<dbReference type="NCBIfam" id="TIGR00675">
    <property type="entry name" value="dcm"/>
    <property type="match status" value="1"/>
</dbReference>
<feature type="compositionally biased region" description="Basic and acidic residues" evidence="13">
    <location>
        <begin position="162"/>
        <end position="181"/>
    </location>
</feature>
<dbReference type="Gene3D" id="3.40.50.150">
    <property type="entry name" value="Vaccinia Virus protein VP39"/>
    <property type="match status" value="1"/>
</dbReference>
<dbReference type="InterPro" id="IPR029063">
    <property type="entry name" value="SAM-dependent_MTases_sf"/>
</dbReference>
<evidence type="ECO:0000256" key="2">
    <source>
        <dbReference type="ARBA" id="ARBA00022603"/>
    </source>
</evidence>
<evidence type="ECO:0000256" key="6">
    <source>
        <dbReference type="ARBA" id="ARBA00023125"/>
    </source>
</evidence>
<proteinExistence type="inferred from homology"/>
<keyword evidence="6 8" id="KW-0238">DNA-binding</keyword>
<dbReference type="Pfam" id="PF00145">
    <property type="entry name" value="DNA_methylase"/>
    <property type="match status" value="1"/>
</dbReference>
<dbReference type="FunFam" id="3.90.120.10:FF:000002">
    <property type="entry name" value="DNA (cytosine-5)-methyltransferase"/>
    <property type="match status" value="1"/>
</dbReference>
<dbReference type="InterPro" id="IPR050390">
    <property type="entry name" value="C5-Methyltransferase"/>
</dbReference>
<dbReference type="InterPro" id="IPR031303">
    <property type="entry name" value="C5_meth_CS"/>
</dbReference>
<dbReference type="Proteomes" id="UP000636709">
    <property type="component" value="Unassembled WGS sequence"/>
</dbReference>
<dbReference type="Gene3D" id="3.90.120.10">
    <property type="entry name" value="DNA Methylase, subunit A, domain 2"/>
    <property type="match status" value="1"/>
</dbReference>
<accession>A0A835BQM8</accession>
<gene>
    <name evidence="15" type="ORF">HU200_029806</name>
</gene>
<dbReference type="GO" id="GO:0005634">
    <property type="term" value="C:nucleus"/>
    <property type="evidence" value="ECO:0007669"/>
    <property type="project" value="UniProtKB-SubCell"/>
</dbReference>
<sequence length="1542" mass="173756">MPPRTGAKRSTTTFHSKLKTPRVAWHPPSLSALHYYYSPHFHPFPPPLLIPTLPLRLSTTPRAASAAPRRTIGPLVDGREAAPGRFSRIPPVCSCALTRSDFPLRGTSFDGFVPLAAAAAVRIANFVDGAVICCGDSADRASNTARPYIRFAGTKKRKVKLQNREDGSTENEKIVTEHEAKTQSNDTTDEPVVRKRPKRAAACYDFKEKELESSEKDLVITIKESRVAEEVDAVRLTETKPEDCRPSRKLIDFTFHDAEGNMQPFEMSDVDGIFITGLVMPLDDGLEKDREKGIRCLGFGQIKEWKISGHNEGTAVIWISTEIADYKCVKPASSYRSYFDHFSEKARVCVEVYRKLAKSVGGNPQLGLEELLASVVRSINSNRKSGGTMSKDFVLSIGEFIHDQLVGLDTAASNDEIWATLPVLVALRDESKSRVESTKFSGMSSSGTLKIKDEQCNGVGKDDDEKLARLLQEEEEWKMMKQRGRRGTSQKNVYIKISETEIANDYPLPAYYKSYSQEMDEYIFDSDICMYKLRQPTKQYAPWCEPVLKTARLAVSIITMLKEQTRASKLSFTEVIKKVAEFDSGHPAFISSNITLVERYVVVHGQIILQQFADFPDESIRRSAFVTGLVLKMEERRHTKLVMKKKSQAMRGENLNPSAKMGPILRRKLMRATTTRFISKIWGDYYATHFPEDTKEDGNEQKEIDEEQEENEDDDTEEEVNVEMEQILKTPPSARSRKSPSKICKEVNWKGQAAGKTESGEALYKYVTVRDLTIGAGQSVILEDDSGEVIMCFTEYMYEKHDGTKMIHGRILQKGFHTVLGNAANEREVFLTNDCLEFELGDIKQLVTVNVQLMPWGHKYRRENSEVILTERAKAEERKMKGLPVEYFCKSLYWPEKGGFFSIPRDKLGVGTGACSSCEQRKQVCDEFKILSDTSFVFKNIRYNVHDFLYIRPEFFSQGEGHGTYKAGRNVGLKPYAVCHVLSIHAPAGSKKAHSESTKVTVRRFYRPEDVSSTKAYTSDIREVYYSEELVTVPVAMIEGKCEVRLKDDVPNSNLPVVVEHVFYCEHLFDPVTGALKQVRLLKFTLFYFQKDMLSENTLATLDIFAGCGGASQTKWAIEYEEPAGEAFAENHPEAAVFVENCNVILKAIMDKCGDADDCISTSEAAERASKLSDEKIKNLPVPGEVEFINGGPPCQGFSGMNRFNQSPWSKVQCEMVLAFLSFAEYFRPRFFLLENVRNFVSFNKGQTFRLTLASLLEMGYQVRFGILEAGAYGVAQSRKRAFIWAAAPGETLPEWPEPMHVFASPELKINLPDGKHYAAVKSTAAGAPFRSITVRDTVGDLPPVENGASKPTIQYGSKPVSWFQKRIRGSTESLNDHISKEMNELNLIRCKHIPKRPGCDWHDLPDEKVTMPHCQWLVKFQLDRVPQVKLSTGQMVDLIPWCLPNTAKRHNQWKGLYGRLDWEGNFPTSVTDPQPMGKVGMCFHPDQDRIITVRECARSQGFPDSYRFAGNIQCKHRQIGNAVPPPLAYALGRKLKEAIDA</sequence>
<dbReference type="PROSITE" id="PS00095">
    <property type="entry name" value="C5_MTASE_2"/>
    <property type="match status" value="1"/>
</dbReference>
<dbReference type="SUPFAM" id="SSF53335">
    <property type="entry name" value="S-adenosyl-L-methionine-dependent methyltransferases"/>
    <property type="match status" value="1"/>
</dbReference>
<dbReference type="EC" id="2.1.1.37" evidence="8"/>
<keyword evidence="7 8" id="KW-0539">Nucleus</keyword>
<dbReference type="CDD" id="cd04708">
    <property type="entry name" value="BAH_plantDCM_II"/>
    <property type="match status" value="1"/>
</dbReference>
<keyword evidence="2 8" id="KW-0489">Methyltransferase</keyword>
<dbReference type="FunFam" id="3.40.50.150:FF:000128">
    <property type="entry name" value="DNA (cytosine-5)-methyltransferase"/>
    <property type="match status" value="1"/>
</dbReference>
<name>A0A835BQM8_9POAL</name>
<dbReference type="GO" id="GO:0003682">
    <property type="term" value="F:chromatin binding"/>
    <property type="evidence" value="ECO:0007669"/>
    <property type="project" value="UniProtKB-UniRule"/>
</dbReference>
<dbReference type="PANTHER" id="PTHR10629">
    <property type="entry name" value="CYTOSINE-SPECIFIC METHYLTRANSFERASE"/>
    <property type="match status" value="1"/>
</dbReference>
<evidence type="ECO:0000256" key="5">
    <source>
        <dbReference type="ARBA" id="ARBA00022737"/>
    </source>
</evidence>
<evidence type="ECO:0000313" key="16">
    <source>
        <dbReference type="Proteomes" id="UP000636709"/>
    </source>
</evidence>
<feature type="active site" evidence="9 10">
    <location>
        <position position="1195"/>
    </location>
</feature>
<keyword evidence="5" id="KW-0677">Repeat</keyword>
<keyword evidence="16" id="KW-1185">Reference proteome</keyword>
<feature type="region of interest" description="Disordered" evidence="13">
    <location>
        <begin position="692"/>
        <end position="741"/>
    </location>
</feature>
<dbReference type="OrthoDB" id="5376140at2759"/>
<feature type="domain" description="BAH" evidence="14">
    <location>
        <begin position="941"/>
        <end position="1080"/>
    </location>
</feature>
<evidence type="ECO:0000256" key="13">
    <source>
        <dbReference type="SAM" id="MobiDB-lite"/>
    </source>
</evidence>
<dbReference type="GO" id="GO:0003886">
    <property type="term" value="F:DNA (cytosine-5-)-methyltransferase activity"/>
    <property type="evidence" value="ECO:0007669"/>
    <property type="project" value="UniProtKB-UniRule"/>
</dbReference>
<comment type="similarity">
    <text evidence="8 10 11">Belongs to the class I-like SAM-binding methyltransferase superfamily. C5-methyltransferase family.</text>
</comment>
<evidence type="ECO:0000256" key="3">
    <source>
        <dbReference type="ARBA" id="ARBA00022679"/>
    </source>
</evidence>
<dbReference type="Pfam" id="PF01426">
    <property type="entry name" value="BAH"/>
    <property type="match status" value="2"/>
</dbReference>
<evidence type="ECO:0000313" key="15">
    <source>
        <dbReference type="EMBL" id="KAF8710077.1"/>
    </source>
</evidence>
<keyword evidence="4 8" id="KW-0949">S-adenosyl-L-methionine</keyword>
<dbReference type="GO" id="GO:0044027">
    <property type="term" value="P:negative regulation of gene expression via chromosomal CpG island methylation"/>
    <property type="evidence" value="ECO:0007669"/>
    <property type="project" value="TreeGrafter"/>
</dbReference>
<evidence type="ECO:0000256" key="9">
    <source>
        <dbReference type="PIRSR" id="PIRSR037404-1"/>
    </source>
</evidence>
<evidence type="ECO:0000256" key="12">
    <source>
        <dbReference type="RuleBase" id="RU000417"/>
    </source>
</evidence>
<evidence type="ECO:0000256" key="7">
    <source>
        <dbReference type="ARBA" id="ARBA00023242"/>
    </source>
</evidence>
<evidence type="ECO:0000256" key="4">
    <source>
        <dbReference type="ARBA" id="ARBA00022691"/>
    </source>
</evidence>
<dbReference type="Gene3D" id="2.30.30.490">
    <property type="match status" value="2"/>
</dbReference>
<comment type="subcellular location">
    <subcellularLocation>
        <location evidence="1 8">Nucleus</location>
    </subcellularLocation>
</comment>
<dbReference type="GO" id="GO:0003677">
    <property type="term" value="F:DNA binding"/>
    <property type="evidence" value="ECO:0007669"/>
    <property type="project" value="UniProtKB-KW"/>
</dbReference>
<evidence type="ECO:0000256" key="11">
    <source>
        <dbReference type="RuleBase" id="RU000416"/>
    </source>
</evidence>
<dbReference type="PANTHER" id="PTHR10629:SF60">
    <property type="entry name" value="DNA (CYTOSINE-5)-METHYLTRANSFERASE 1A"/>
    <property type="match status" value="1"/>
</dbReference>
<dbReference type="GO" id="GO:0006346">
    <property type="term" value="P:DNA methylation-dependent constitutive heterochromatin formation"/>
    <property type="evidence" value="ECO:0007669"/>
    <property type="project" value="InterPro"/>
</dbReference>
<protein>
    <recommendedName>
        <fullName evidence="8">DNA (cytosine-5)-methyltransferase</fullName>
        <ecNumber evidence="8">2.1.1.37</ecNumber>
    </recommendedName>
</protein>
<feature type="domain" description="BAH" evidence="14">
    <location>
        <begin position="772"/>
        <end position="904"/>
    </location>
</feature>
<dbReference type="InterPro" id="IPR001525">
    <property type="entry name" value="C5_MeTfrase"/>
</dbReference>
<dbReference type="InterPro" id="IPR001025">
    <property type="entry name" value="BAH_dom"/>
</dbReference>
<reference evidence="15" key="1">
    <citation type="submission" date="2020-07" db="EMBL/GenBank/DDBJ databases">
        <title>Genome sequence and genetic diversity analysis of an under-domesticated orphan crop, white fonio (Digitaria exilis).</title>
        <authorList>
            <person name="Bennetzen J.L."/>
            <person name="Chen S."/>
            <person name="Ma X."/>
            <person name="Wang X."/>
            <person name="Yssel A.E.J."/>
            <person name="Chaluvadi S.R."/>
            <person name="Johnson M."/>
            <person name="Gangashetty P."/>
            <person name="Hamidou F."/>
            <person name="Sanogo M.D."/>
            <person name="Zwaenepoel A."/>
            <person name="Wallace J."/>
            <person name="Van De Peer Y."/>
            <person name="Van Deynze A."/>
        </authorList>
    </citation>
    <scope>NUCLEOTIDE SEQUENCE</scope>
    <source>
        <tissue evidence="15">Leaves</tissue>
    </source>
</reference>
<dbReference type="InterPro" id="IPR043151">
    <property type="entry name" value="BAH_sf"/>
</dbReference>
<dbReference type="PRINTS" id="PR00105">
    <property type="entry name" value="C5METTRFRASE"/>
</dbReference>
<dbReference type="PROSITE" id="PS00094">
    <property type="entry name" value="C5_MTASE_1"/>
    <property type="match status" value="1"/>
</dbReference>
<dbReference type="EMBL" id="JACEFO010001754">
    <property type="protein sequence ID" value="KAF8710077.1"/>
    <property type="molecule type" value="Genomic_DNA"/>
</dbReference>
<dbReference type="InterPro" id="IPR018117">
    <property type="entry name" value="C5_DNA_meth_AS"/>
</dbReference>
<keyword evidence="3 8" id="KW-0808">Transferase</keyword>
<dbReference type="SMART" id="SM00439">
    <property type="entry name" value="BAH"/>
    <property type="match status" value="2"/>
</dbReference>
<comment type="catalytic activity">
    <reaction evidence="8 12">
        <text>a 2'-deoxycytidine in DNA + S-adenosyl-L-methionine = a 5-methyl-2'-deoxycytidine in DNA + S-adenosyl-L-homocysteine + H(+)</text>
        <dbReference type="Rhea" id="RHEA:13681"/>
        <dbReference type="Rhea" id="RHEA-COMP:11369"/>
        <dbReference type="Rhea" id="RHEA-COMP:11370"/>
        <dbReference type="ChEBI" id="CHEBI:15378"/>
        <dbReference type="ChEBI" id="CHEBI:57856"/>
        <dbReference type="ChEBI" id="CHEBI:59789"/>
        <dbReference type="ChEBI" id="CHEBI:85452"/>
        <dbReference type="ChEBI" id="CHEBI:85454"/>
        <dbReference type="EC" id="2.1.1.37"/>
    </reaction>
</comment>
<feature type="compositionally biased region" description="Basic and acidic residues" evidence="13">
    <location>
        <begin position="692"/>
        <end position="702"/>
    </location>
</feature>
<dbReference type="FunFam" id="3.90.120.10:FF:000004">
    <property type="entry name" value="DNA (cytosine-5)-methyltransferase"/>
    <property type="match status" value="1"/>
</dbReference>
<dbReference type="InterPro" id="IPR022702">
    <property type="entry name" value="Cytosine_MeTrfase1_RFD"/>
</dbReference>
<dbReference type="PIRSF" id="PIRSF037404">
    <property type="entry name" value="DNMT1"/>
    <property type="match status" value="1"/>
</dbReference>
<feature type="region of interest" description="Disordered" evidence="13">
    <location>
        <begin position="160"/>
        <end position="194"/>
    </location>
</feature>
<evidence type="ECO:0000256" key="8">
    <source>
        <dbReference type="PIRNR" id="PIRNR037404"/>
    </source>
</evidence>
<dbReference type="PROSITE" id="PS51679">
    <property type="entry name" value="SAM_MT_C5"/>
    <property type="match status" value="1"/>
</dbReference>
<dbReference type="FunFam" id="3.40.50.150:FF:000108">
    <property type="entry name" value="DNA (cytosine-5)-methyltransferase"/>
    <property type="match status" value="1"/>
</dbReference>
<dbReference type="Pfam" id="PF12047">
    <property type="entry name" value="DNMT1-RFD"/>
    <property type="match status" value="2"/>
</dbReference>
<evidence type="ECO:0000259" key="14">
    <source>
        <dbReference type="PROSITE" id="PS51038"/>
    </source>
</evidence>